<evidence type="ECO:0000259" key="4">
    <source>
        <dbReference type="Pfam" id="PF02782"/>
    </source>
</evidence>
<gene>
    <name evidence="5" type="ORF">DLM65_03520</name>
</gene>
<dbReference type="GO" id="GO:0019301">
    <property type="term" value="P:rhamnose catabolic process"/>
    <property type="evidence" value="ECO:0007669"/>
    <property type="project" value="TreeGrafter"/>
</dbReference>
<dbReference type="PANTHER" id="PTHR10196:SF93">
    <property type="entry name" value="L-RHAMNULOKINASE"/>
    <property type="match status" value="1"/>
</dbReference>
<sequence length="299" mass="31324">FAGEVTPPGVELGSVIEAHGNAAGAATGAPVRTVAGHDTASAFAAAPLSGSHGAVLSSGTWSLLGVELSEPELGPEAAAFNLTNESGINGTTRLLRNVMGLWLVQECRRAWRAAGTDRDYDELQTLARRASPNVPVFDPDHPTLLRSGDMPARIAEVLAATGQPAPADSGELLRSILISLACKYRLVIEQLEQVADRRIDTVHAVGGGARNELLCQLTADLLDRPVLAGPVEATALGNVLVQALAVGELANLADLRRVAARSVSPRRFEPDSSHSAQDTYQRFLAVTGLVANRAVRTPA</sequence>
<feature type="domain" description="Carbohydrate kinase FGGY C-terminal" evidence="4">
    <location>
        <begin position="55"/>
        <end position="245"/>
    </location>
</feature>
<feature type="non-terminal residue" evidence="5">
    <location>
        <position position="1"/>
    </location>
</feature>
<comment type="caution">
    <text evidence="5">The sequence shown here is derived from an EMBL/GenBank/DDBJ whole genome shotgun (WGS) entry which is preliminary data.</text>
</comment>
<reference evidence="5 6" key="1">
    <citation type="journal article" date="2017" name="Nature">
        <title>Atmospheric trace gases support primary production in Antarctic desert surface soil.</title>
        <authorList>
            <person name="Ji M."/>
            <person name="Greening C."/>
            <person name="Vanwonterghem I."/>
            <person name="Carere C.R."/>
            <person name="Bay S.K."/>
            <person name="Steen J.A."/>
            <person name="Montgomery K."/>
            <person name="Lines T."/>
            <person name="Beardall J."/>
            <person name="van Dorst J."/>
            <person name="Snape I."/>
            <person name="Stott M.B."/>
            <person name="Hugenholtz P."/>
            <person name="Ferrari B.C."/>
        </authorList>
    </citation>
    <scope>NUCLEOTIDE SEQUENCE [LARGE SCALE GENOMIC DNA]</scope>
    <source>
        <strain evidence="5">RRmetagenome_bin12</strain>
    </source>
</reference>
<dbReference type="PANTHER" id="PTHR10196">
    <property type="entry name" value="SUGAR KINASE"/>
    <property type="match status" value="1"/>
</dbReference>
<dbReference type="InterPro" id="IPR018485">
    <property type="entry name" value="FGGY_C"/>
</dbReference>
<dbReference type="EMBL" id="QHBU01000065">
    <property type="protein sequence ID" value="PZR82591.1"/>
    <property type="molecule type" value="Genomic_DNA"/>
</dbReference>
<dbReference type="GO" id="GO:0006071">
    <property type="term" value="P:glycerol metabolic process"/>
    <property type="evidence" value="ECO:0007669"/>
    <property type="project" value="TreeGrafter"/>
</dbReference>
<dbReference type="Proteomes" id="UP000248724">
    <property type="component" value="Unassembled WGS sequence"/>
</dbReference>
<evidence type="ECO:0000313" key="5">
    <source>
        <dbReference type="EMBL" id="PZR82591.1"/>
    </source>
</evidence>
<dbReference type="Pfam" id="PF02782">
    <property type="entry name" value="FGGY_C"/>
    <property type="match status" value="1"/>
</dbReference>
<dbReference type="InterPro" id="IPR043129">
    <property type="entry name" value="ATPase_NBD"/>
</dbReference>
<keyword evidence="3" id="KW-0418">Kinase</keyword>
<dbReference type="GO" id="GO:0004370">
    <property type="term" value="F:glycerol kinase activity"/>
    <property type="evidence" value="ECO:0007669"/>
    <property type="project" value="TreeGrafter"/>
</dbReference>
<dbReference type="SUPFAM" id="SSF53067">
    <property type="entry name" value="Actin-like ATPase domain"/>
    <property type="match status" value="1"/>
</dbReference>
<comment type="similarity">
    <text evidence="1">Belongs to the FGGY kinase family.</text>
</comment>
<protein>
    <submittedName>
        <fullName evidence="5">Rhamnulokinase</fullName>
    </submittedName>
</protein>
<proteinExistence type="inferred from homology"/>
<keyword evidence="2" id="KW-0808">Transferase</keyword>
<dbReference type="GO" id="GO:0005829">
    <property type="term" value="C:cytosol"/>
    <property type="evidence" value="ECO:0007669"/>
    <property type="project" value="TreeGrafter"/>
</dbReference>
<evidence type="ECO:0000256" key="2">
    <source>
        <dbReference type="ARBA" id="ARBA00022679"/>
    </source>
</evidence>
<accession>A0A2W6AX85</accession>
<evidence type="ECO:0000256" key="1">
    <source>
        <dbReference type="ARBA" id="ARBA00009156"/>
    </source>
</evidence>
<evidence type="ECO:0000256" key="3">
    <source>
        <dbReference type="ARBA" id="ARBA00022777"/>
    </source>
</evidence>
<dbReference type="Gene3D" id="3.30.420.40">
    <property type="match status" value="1"/>
</dbReference>
<name>A0A2W6AX85_9BACT</name>
<dbReference type="AlphaFoldDB" id="A0A2W6AX85"/>
<organism evidence="5 6">
    <name type="scientific">Candidatus Aeolococcus gillhamiae</name>
    <dbReference type="NCBI Taxonomy" id="3127015"/>
    <lineage>
        <taxon>Bacteria</taxon>
        <taxon>Bacillati</taxon>
        <taxon>Candidatus Dormiibacterota</taxon>
        <taxon>Candidatus Dormibacteria</taxon>
        <taxon>Candidatus Aeolococcales</taxon>
        <taxon>Candidatus Aeolococcaceae</taxon>
        <taxon>Candidatus Aeolococcus</taxon>
    </lineage>
</organism>
<evidence type="ECO:0000313" key="6">
    <source>
        <dbReference type="Proteomes" id="UP000248724"/>
    </source>
</evidence>